<name>A0A0N8H4B0_9FLAO</name>
<evidence type="ECO:0000313" key="4">
    <source>
        <dbReference type="Proteomes" id="UP000050280"/>
    </source>
</evidence>
<feature type="chain" id="PRO_5006026122" description="Viral A-type inclusion protein" evidence="2">
    <location>
        <begin position="20"/>
        <end position="142"/>
    </location>
</feature>
<dbReference type="OrthoDB" id="1436925at2"/>
<organism evidence="3 4">
    <name type="scientific">Croceitalea dokdonensis DOKDO 023</name>
    <dbReference type="NCBI Taxonomy" id="1300341"/>
    <lineage>
        <taxon>Bacteria</taxon>
        <taxon>Pseudomonadati</taxon>
        <taxon>Bacteroidota</taxon>
        <taxon>Flavobacteriia</taxon>
        <taxon>Flavobacteriales</taxon>
        <taxon>Flavobacteriaceae</taxon>
        <taxon>Croceitalea</taxon>
    </lineage>
</organism>
<protein>
    <recommendedName>
        <fullName evidence="5">Viral A-type inclusion protein</fullName>
    </recommendedName>
</protein>
<gene>
    <name evidence="3" type="ORF">I595_1295</name>
</gene>
<keyword evidence="4" id="KW-1185">Reference proteome</keyword>
<evidence type="ECO:0000256" key="2">
    <source>
        <dbReference type="SAM" id="SignalP"/>
    </source>
</evidence>
<proteinExistence type="predicted"/>
<dbReference type="PATRIC" id="fig|1300341.3.peg.1491"/>
<reference evidence="3 4" key="1">
    <citation type="submission" date="2015-09" db="EMBL/GenBank/DDBJ databases">
        <title>Genome sequence of the marine flavobacterium Croceitalea dokdonensis DOKDO 023 that contains proton- and sodium-pumping rhodopsins.</title>
        <authorList>
            <person name="Kwon S.-K."/>
            <person name="Lee H.K."/>
            <person name="Kwak M.-J."/>
            <person name="Kim J.F."/>
        </authorList>
    </citation>
    <scope>NUCLEOTIDE SEQUENCE [LARGE SCALE GENOMIC DNA]</scope>
    <source>
        <strain evidence="3 4">DOKDO 023</strain>
    </source>
</reference>
<dbReference type="STRING" id="1300341.I595_1295"/>
<comment type="caution">
    <text evidence="3">The sequence shown here is derived from an EMBL/GenBank/DDBJ whole genome shotgun (WGS) entry which is preliminary data.</text>
</comment>
<evidence type="ECO:0008006" key="5">
    <source>
        <dbReference type="Google" id="ProtNLM"/>
    </source>
</evidence>
<dbReference type="RefSeq" id="WP_054558452.1">
    <property type="nucleotide sequence ID" value="NZ_LDJX01000002.1"/>
</dbReference>
<dbReference type="Proteomes" id="UP000050280">
    <property type="component" value="Unassembled WGS sequence"/>
</dbReference>
<keyword evidence="2" id="KW-0732">Signal</keyword>
<feature type="signal peptide" evidence="2">
    <location>
        <begin position="1"/>
        <end position="19"/>
    </location>
</feature>
<feature type="coiled-coil region" evidence="1">
    <location>
        <begin position="114"/>
        <end position="141"/>
    </location>
</feature>
<accession>A0A0N8H4B0</accession>
<evidence type="ECO:0000313" key="3">
    <source>
        <dbReference type="EMBL" id="KPM32868.1"/>
    </source>
</evidence>
<sequence length="142" mass="16095">MKKSTLLPFFLIFVLLCTACKTNTEKNQDSTQMEEVMKIHDEVMPKMGTLSKLVAELKEKVDTTAVGQQYGTAMKDLQDANKAMMDWMRGFGDRFDSDEILNGKALSAQKQKWLNEEEEKVQALKEQINTSIEKAEALLNKG</sequence>
<dbReference type="EMBL" id="LDJX01000002">
    <property type="protein sequence ID" value="KPM32868.1"/>
    <property type="molecule type" value="Genomic_DNA"/>
</dbReference>
<evidence type="ECO:0000256" key="1">
    <source>
        <dbReference type="SAM" id="Coils"/>
    </source>
</evidence>
<dbReference type="AlphaFoldDB" id="A0A0N8H4B0"/>
<keyword evidence="1" id="KW-0175">Coiled coil</keyword>